<comment type="caution">
    <text evidence="3">The sequence shown here is derived from an EMBL/GenBank/DDBJ whole genome shotgun (WGS) entry which is preliminary data.</text>
</comment>
<feature type="domain" description="Transposase IS110-like N-terminal" evidence="1">
    <location>
        <begin position="6"/>
        <end position="148"/>
    </location>
</feature>
<dbReference type="PANTHER" id="PTHR33055">
    <property type="entry name" value="TRANSPOSASE FOR INSERTION SEQUENCE ELEMENT IS1111A"/>
    <property type="match status" value="1"/>
</dbReference>
<dbReference type="NCBIfam" id="NF033542">
    <property type="entry name" value="transpos_IS110"/>
    <property type="match status" value="1"/>
</dbReference>
<feature type="domain" description="Transposase IS116/IS110/IS902 C-terminal" evidence="2">
    <location>
        <begin position="214"/>
        <end position="291"/>
    </location>
</feature>
<accession>A0A0F9YSI2</accession>
<dbReference type="EMBL" id="LAZR01000012">
    <property type="protein sequence ID" value="KKO07664.1"/>
    <property type="molecule type" value="Genomic_DNA"/>
</dbReference>
<dbReference type="PANTHER" id="PTHR33055:SF3">
    <property type="entry name" value="PUTATIVE TRANSPOSASE FOR IS117-RELATED"/>
    <property type="match status" value="1"/>
</dbReference>
<dbReference type="GO" id="GO:0006313">
    <property type="term" value="P:DNA transposition"/>
    <property type="evidence" value="ECO:0007669"/>
    <property type="project" value="InterPro"/>
</dbReference>
<dbReference type="InterPro" id="IPR003346">
    <property type="entry name" value="Transposase_20"/>
</dbReference>
<dbReference type="InterPro" id="IPR002525">
    <property type="entry name" value="Transp_IS110-like_N"/>
</dbReference>
<evidence type="ECO:0000259" key="1">
    <source>
        <dbReference type="Pfam" id="PF01548"/>
    </source>
</evidence>
<dbReference type="GO" id="GO:0004803">
    <property type="term" value="F:transposase activity"/>
    <property type="evidence" value="ECO:0007669"/>
    <property type="project" value="InterPro"/>
</dbReference>
<dbReference type="Pfam" id="PF02371">
    <property type="entry name" value="Transposase_20"/>
    <property type="match status" value="1"/>
</dbReference>
<gene>
    <name evidence="3" type="ORF">LCGC14_0056210</name>
</gene>
<sequence length="344" mass="38398">MNISRVGVDIAKSVFHVHGVNQHEKPQWRGKYSRAKWLEAISRRVPQGAVIGMEACASAHYWARELQTRGYQVKLIAAQFVKPYVKTNKNDRADAEAICEALGRPTMRFVAVKTVDQQDCQATHRIREELIHQRTAKANQIRGLVGEYGFIAPAGIQQLRRALPLWLEDATNGLSDRFRCLLAELANDLRYLDDRVEQLTTTIEEHANTDPVAKRLMTLRGIGPITASALSGVLGDGAIYKRGRDFAASLGLTPRQHSTGGRERLLGISKRGNSYLRKLLVHGARAVLRYAVKQDDGLSQWIKHLAVRKHRNVAIVALANKTARMAWAVTRYEAPYNPELAAAA</sequence>
<dbReference type="Pfam" id="PF01548">
    <property type="entry name" value="DEDD_Tnp_IS110"/>
    <property type="match status" value="1"/>
</dbReference>
<protein>
    <submittedName>
        <fullName evidence="3">Uncharacterized protein</fullName>
    </submittedName>
</protein>
<name>A0A0F9YSI2_9ZZZZ</name>
<proteinExistence type="predicted"/>
<organism evidence="3">
    <name type="scientific">marine sediment metagenome</name>
    <dbReference type="NCBI Taxonomy" id="412755"/>
    <lineage>
        <taxon>unclassified sequences</taxon>
        <taxon>metagenomes</taxon>
        <taxon>ecological metagenomes</taxon>
    </lineage>
</organism>
<evidence type="ECO:0000259" key="2">
    <source>
        <dbReference type="Pfam" id="PF02371"/>
    </source>
</evidence>
<evidence type="ECO:0000313" key="3">
    <source>
        <dbReference type="EMBL" id="KKO07664.1"/>
    </source>
</evidence>
<reference evidence="3" key="1">
    <citation type="journal article" date="2015" name="Nature">
        <title>Complex archaea that bridge the gap between prokaryotes and eukaryotes.</title>
        <authorList>
            <person name="Spang A."/>
            <person name="Saw J.H."/>
            <person name="Jorgensen S.L."/>
            <person name="Zaremba-Niedzwiedzka K."/>
            <person name="Martijn J."/>
            <person name="Lind A.E."/>
            <person name="van Eijk R."/>
            <person name="Schleper C."/>
            <person name="Guy L."/>
            <person name="Ettema T.J."/>
        </authorList>
    </citation>
    <scope>NUCLEOTIDE SEQUENCE</scope>
</reference>
<dbReference type="GO" id="GO:0003677">
    <property type="term" value="F:DNA binding"/>
    <property type="evidence" value="ECO:0007669"/>
    <property type="project" value="InterPro"/>
</dbReference>
<dbReference type="AlphaFoldDB" id="A0A0F9YSI2"/>
<dbReference type="InterPro" id="IPR047650">
    <property type="entry name" value="Transpos_IS110"/>
</dbReference>